<dbReference type="InterPro" id="IPR013210">
    <property type="entry name" value="LRR_N_plant-typ"/>
</dbReference>
<dbReference type="PROSITE" id="PS51450">
    <property type="entry name" value="LRR"/>
    <property type="match status" value="2"/>
</dbReference>
<keyword evidence="14" id="KW-1185">Reference proteome</keyword>
<protein>
    <recommendedName>
        <fullName evidence="12">Protein kinase domain-containing protein</fullName>
    </recommendedName>
</protein>
<dbReference type="Pfam" id="PF07714">
    <property type="entry name" value="PK_Tyr_Ser-Thr"/>
    <property type="match status" value="1"/>
</dbReference>
<dbReference type="AlphaFoldDB" id="A0A4Y7IVC2"/>
<sequence>MAVKLSLVRENITCLILVMSIMLSFYTSSAANDYDILLSFKSSVNDPFRYLSNWNSTNSLCNWNGITCRNFTQQVTKLDISSKNISGDHFFSTSLLNLQFIETIDLSNNQFSGKIPEKIFSCLSLRYLNLSNNNFTGLIPNGFIPNLETLDFSNNMLSGEIPDDITLFSGLRYLDLGGNVLKGEISKKISSLQNLEYFTLAGNQLTGGIPKEISVMKNLKWIYLGYNNLSGEIPEEIGSLSSLSHLDLVYNNLTGKIPFSFGNLSNLHYLFLYQNKLTGSIPDSIFSLRNLISLDVSDNFLSGEISELVIQLQNLEIFHLFSNNFTGRIPQSLARLRNLKVLQLWSNQLSGDIPQDLGKFNNLTVLDLSTNYLTGKIPEGLCSSGSLYKLILFKNSLEGGIPKSLGSCKSLQRIRMQNNLFSGELPSEFVKLPLVYFLDLSGNHFSGKIGEEKWEMPSLEMLSLASNKFHGKLPYTFGSKKLQSLDLSENHFSGRIPSGYGRLSELVQLKLNHNQLSGMIPAGLSFCKKLVKLDISQNHLTGQIPVEFSEMPVLGNMDLSGNDLSGEIPPDLGKVESLVQINISHNHFHGSLPLTGAFVAINSSAVIGNDLCGSNSISGLPACKVTKKPIWWLFITSLLVVVAALGLAISIILFIKRRNEMELNIIDDPYWNLKFYVPEKHRKMITLEDILSAATKEDNVISRGKDGVMHKGKAASLNGVQFVVHELKEMNGNGTYTSSKDMGFWKGMENLGKVKHQNVIKLLGICRSEKDGFLIYEYINSWKSLSDVLAGLNWNARRKIVMGIGKALKYLHGKFSHSVLSGELSTEKIVTGEDGEPRLRPKFAYGSNNGFSSSSYVAPEDKENNKDDETTEDKLQQSSNDIYEFGILMIEILTGKGITDAELGMHDNIVEWARYCYSDCHVDTWIEPSIKGEIMLKQQHHQIVEMMKLALQCTTIDPAARPSANYVMRTLETIEGTGYSCTSRFSVKVAS</sequence>
<reference evidence="13 14" key="1">
    <citation type="journal article" date="2018" name="Science">
        <title>The opium poppy genome and morphinan production.</title>
        <authorList>
            <person name="Guo L."/>
            <person name="Winzer T."/>
            <person name="Yang X."/>
            <person name="Li Y."/>
            <person name="Ning Z."/>
            <person name="He Z."/>
            <person name="Teodor R."/>
            <person name="Lu Y."/>
            <person name="Bowser T.A."/>
            <person name="Graham I.A."/>
            <person name="Ye K."/>
        </authorList>
    </citation>
    <scope>NUCLEOTIDE SEQUENCE [LARGE SCALE GENOMIC DNA]</scope>
    <source>
        <strain evidence="14">cv. HN1</strain>
        <tissue evidence="13">Leaves</tissue>
    </source>
</reference>
<organism evidence="13 14">
    <name type="scientific">Papaver somniferum</name>
    <name type="common">Opium poppy</name>
    <dbReference type="NCBI Taxonomy" id="3469"/>
    <lineage>
        <taxon>Eukaryota</taxon>
        <taxon>Viridiplantae</taxon>
        <taxon>Streptophyta</taxon>
        <taxon>Embryophyta</taxon>
        <taxon>Tracheophyta</taxon>
        <taxon>Spermatophyta</taxon>
        <taxon>Magnoliopsida</taxon>
        <taxon>Ranunculales</taxon>
        <taxon>Papaveraceae</taxon>
        <taxon>Papaveroideae</taxon>
        <taxon>Papaver</taxon>
    </lineage>
</organism>
<dbReference type="SUPFAM" id="SSF52047">
    <property type="entry name" value="RNI-like"/>
    <property type="match status" value="1"/>
</dbReference>
<dbReference type="Pfam" id="PF23598">
    <property type="entry name" value="LRR_14"/>
    <property type="match status" value="1"/>
</dbReference>
<evidence type="ECO:0000313" key="14">
    <source>
        <dbReference type="Proteomes" id="UP000316621"/>
    </source>
</evidence>
<dbReference type="STRING" id="3469.A0A4Y7IVC2"/>
<dbReference type="FunFam" id="3.80.10.10:FF:000726">
    <property type="entry name" value="Probably inactive leucine-rich repeat receptor-like protein kinase"/>
    <property type="match status" value="1"/>
</dbReference>
<keyword evidence="8" id="KW-0675">Receptor</keyword>
<evidence type="ECO:0000256" key="5">
    <source>
        <dbReference type="ARBA" id="ARBA00022737"/>
    </source>
</evidence>
<accession>A0A4Y7IVC2</accession>
<dbReference type="GO" id="GO:0009791">
    <property type="term" value="P:post-embryonic development"/>
    <property type="evidence" value="ECO:0007669"/>
    <property type="project" value="UniProtKB-ARBA"/>
</dbReference>
<dbReference type="InterPro" id="IPR003591">
    <property type="entry name" value="Leu-rich_rpt_typical-subtyp"/>
</dbReference>
<dbReference type="EMBL" id="CM010716">
    <property type="protein sequence ID" value="RZC51345.1"/>
    <property type="molecule type" value="Genomic_DNA"/>
</dbReference>
<keyword evidence="4" id="KW-0732">Signal</keyword>
<dbReference type="SUPFAM" id="SSF56112">
    <property type="entry name" value="Protein kinase-like (PK-like)"/>
    <property type="match status" value="1"/>
</dbReference>
<dbReference type="FunFam" id="3.80.10.10:FF:000453">
    <property type="entry name" value="Leucine-rich receptor-like protein kinase family protein"/>
    <property type="match status" value="1"/>
</dbReference>
<evidence type="ECO:0000256" key="9">
    <source>
        <dbReference type="ARBA" id="ARBA00023180"/>
    </source>
</evidence>
<dbReference type="Pfam" id="PF00560">
    <property type="entry name" value="LRR_1"/>
    <property type="match status" value="2"/>
</dbReference>
<dbReference type="Gene3D" id="1.10.510.10">
    <property type="entry name" value="Transferase(Phosphotransferase) domain 1"/>
    <property type="match status" value="1"/>
</dbReference>
<name>A0A4Y7IVC2_PAPSO</name>
<dbReference type="GO" id="GO:0006952">
    <property type="term" value="P:defense response"/>
    <property type="evidence" value="ECO:0007669"/>
    <property type="project" value="UniProtKB-ARBA"/>
</dbReference>
<gene>
    <name evidence="13" type="ORF">C5167_019771</name>
</gene>
<feature type="transmembrane region" description="Helical" evidence="11">
    <location>
        <begin position="630"/>
        <end position="655"/>
    </location>
</feature>
<evidence type="ECO:0000256" key="3">
    <source>
        <dbReference type="ARBA" id="ARBA00022692"/>
    </source>
</evidence>
<feature type="region of interest" description="Disordered" evidence="10">
    <location>
        <begin position="840"/>
        <end position="875"/>
    </location>
</feature>
<dbReference type="OrthoDB" id="676979at2759"/>
<dbReference type="PANTHER" id="PTHR27000">
    <property type="entry name" value="LEUCINE-RICH REPEAT RECEPTOR-LIKE PROTEIN KINASE FAMILY PROTEIN-RELATED"/>
    <property type="match status" value="1"/>
</dbReference>
<dbReference type="GO" id="GO:0051707">
    <property type="term" value="P:response to other organism"/>
    <property type="evidence" value="ECO:0007669"/>
    <property type="project" value="UniProtKB-ARBA"/>
</dbReference>
<evidence type="ECO:0000256" key="4">
    <source>
        <dbReference type="ARBA" id="ARBA00022729"/>
    </source>
</evidence>
<dbReference type="InterPro" id="IPR011009">
    <property type="entry name" value="Kinase-like_dom_sf"/>
</dbReference>
<feature type="compositionally biased region" description="Low complexity" evidence="10">
    <location>
        <begin position="843"/>
        <end position="858"/>
    </location>
</feature>
<dbReference type="FunFam" id="3.80.10.10:FF:000275">
    <property type="entry name" value="Leucine-rich repeat receptor-like protein kinase"/>
    <property type="match status" value="1"/>
</dbReference>
<keyword evidence="5" id="KW-0677">Repeat</keyword>
<dbReference type="InterPro" id="IPR001245">
    <property type="entry name" value="Ser-Thr/Tyr_kinase_cat_dom"/>
</dbReference>
<evidence type="ECO:0000256" key="10">
    <source>
        <dbReference type="SAM" id="MobiDB-lite"/>
    </source>
</evidence>
<evidence type="ECO:0000256" key="11">
    <source>
        <dbReference type="SAM" id="Phobius"/>
    </source>
</evidence>
<evidence type="ECO:0000256" key="2">
    <source>
        <dbReference type="ARBA" id="ARBA00022614"/>
    </source>
</evidence>
<evidence type="ECO:0000256" key="1">
    <source>
        <dbReference type="ARBA" id="ARBA00004162"/>
    </source>
</evidence>
<dbReference type="InterPro" id="IPR001611">
    <property type="entry name" value="Leu-rich_rpt"/>
</dbReference>
<dbReference type="GO" id="GO:0005524">
    <property type="term" value="F:ATP binding"/>
    <property type="evidence" value="ECO:0007669"/>
    <property type="project" value="InterPro"/>
</dbReference>
<dbReference type="PROSITE" id="PS50011">
    <property type="entry name" value="PROTEIN_KINASE_DOM"/>
    <property type="match status" value="1"/>
</dbReference>
<keyword evidence="7 11" id="KW-0472">Membrane</keyword>
<dbReference type="Gramene" id="RZC51345">
    <property type="protein sequence ID" value="RZC51345"/>
    <property type="gene ID" value="C5167_019771"/>
</dbReference>
<dbReference type="Gene3D" id="3.80.10.10">
    <property type="entry name" value="Ribonuclease Inhibitor"/>
    <property type="match status" value="3"/>
</dbReference>
<proteinExistence type="predicted"/>
<dbReference type="OMA" id="KWEMTSL"/>
<feature type="domain" description="Protein kinase" evidence="12">
    <location>
        <begin position="695"/>
        <end position="974"/>
    </location>
</feature>
<evidence type="ECO:0000313" key="13">
    <source>
        <dbReference type="EMBL" id="RZC51345.1"/>
    </source>
</evidence>
<evidence type="ECO:0000256" key="6">
    <source>
        <dbReference type="ARBA" id="ARBA00022989"/>
    </source>
</evidence>
<keyword evidence="6 11" id="KW-1133">Transmembrane helix</keyword>
<dbReference type="Gene3D" id="3.30.200.20">
    <property type="entry name" value="Phosphorylase Kinase, domain 1"/>
    <property type="match status" value="1"/>
</dbReference>
<dbReference type="GO" id="GO:0005886">
    <property type="term" value="C:plasma membrane"/>
    <property type="evidence" value="ECO:0007669"/>
    <property type="project" value="UniProtKB-SubCell"/>
</dbReference>
<comment type="subcellular location">
    <subcellularLocation>
        <location evidence="1">Cell membrane</location>
        <topology evidence="1">Single-pass membrane protein</topology>
    </subcellularLocation>
</comment>
<feature type="compositionally biased region" description="Basic and acidic residues" evidence="10">
    <location>
        <begin position="859"/>
        <end position="875"/>
    </location>
</feature>
<dbReference type="GO" id="GO:0004674">
    <property type="term" value="F:protein serine/threonine kinase activity"/>
    <property type="evidence" value="ECO:0007669"/>
    <property type="project" value="UniProtKB-EC"/>
</dbReference>
<dbReference type="Pfam" id="PF13855">
    <property type="entry name" value="LRR_8"/>
    <property type="match status" value="3"/>
</dbReference>
<evidence type="ECO:0000256" key="7">
    <source>
        <dbReference type="ARBA" id="ARBA00023136"/>
    </source>
</evidence>
<evidence type="ECO:0000259" key="12">
    <source>
        <dbReference type="PROSITE" id="PS50011"/>
    </source>
</evidence>
<dbReference type="InterPro" id="IPR000719">
    <property type="entry name" value="Prot_kinase_dom"/>
</dbReference>
<dbReference type="PANTHER" id="PTHR27000:SF439">
    <property type="entry name" value="RECEPTOR-LIKE PROTEIN KINASE 7"/>
    <property type="match status" value="1"/>
</dbReference>
<keyword evidence="2" id="KW-0433">Leucine-rich repeat</keyword>
<dbReference type="InterPro" id="IPR055414">
    <property type="entry name" value="LRR_R13L4/SHOC2-like"/>
</dbReference>
<dbReference type="Pfam" id="PF08263">
    <property type="entry name" value="LRRNT_2"/>
    <property type="match status" value="1"/>
</dbReference>
<dbReference type="Proteomes" id="UP000316621">
    <property type="component" value="Chromosome 2"/>
</dbReference>
<keyword evidence="9" id="KW-0325">Glycoprotein</keyword>
<dbReference type="SMART" id="SM00369">
    <property type="entry name" value="LRR_TYP"/>
    <property type="match status" value="8"/>
</dbReference>
<keyword evidence="3 11" id="KW-0812">Transmembrane</keyword>
<dbReference type="InterPro" id="IPR032675">
    <property type="entry name" value="LRR_dom_sf"/>
</dbReference>
<dbReference type="SUPFAM" id="SSF52058">
    <property type="entry name" value="L domain-like"/>
    <property type="match status" value="1"/>
</dbReference>
<evidence type="ECO:0000256" key="8">
    <source>
        <dbReference type="ARBA" id="ARBA00023170"/>
    </source>
</evidence>